<feature type="domain" description="ATP-grasp" evidence="7">
    <location>
        <begin position="111"/>
        <end position="313"/>
    </location>
</feature>
<dbReference type="Pfam" id="PF00586">
    <property type="entry name" value="AIRS"/>
    <property type="match status" value="1"/>
</dbReference>
<sequence length="924" mass="101274">MSDRLLVVGRGVREQVLSRKLALSSHVKQVLVAPGNANTADGKKICNSAVLVSNPSILKQFCKDHNIGLVMVNTISLLTSGLIDELTEAGVRCFGPNSKASQLEANRSLAKEFMDQHGIPTARWKSFTNPHEACRFITYFTLDFPALVVKPSALGSARNVYVASDKDEACRAVQQLTQDWTSGTPAETFIVEERLEGEEFACLAFTDGSTFAPMPLVKIQDVHSELNQGSQTPVAEGLICPAKMDSETKLTKITDALKKEKWQYAGILGVKVIVTEQGPDILGFKCRFRDLDSQIILPQLKSDFYDVTQAAIGGKLGSCIPEWAQAKASVPVNALVQSSEYPENKEFKNEDQGPETSHTFPKTVTITKGLHIVTCGLVSSEDLARGLHGDSRKMFHHFEVNMSLYKDPVFVCTNNSAGCKIKVAQSCEEHSLVAQDLVAVCINDLLSQRAEPLVFMPLFACGKLPVATRQSVVDGLASACKLAKTTLLEREVVWDPDVYPEGCYSLTGFAVGVVERKIRLPRLDKIAEGDIVIGVQSSALHSNSIKLIKRIIEKRSDKYSTFLPVGNEDHTWGELLLTSMKMYSHSLLSVLQTGHVRACVPVNEGGLKGCILQVLPESLGCIIDALCWKIPTIFSWLYKEGGLLEEDMICSFNCGIGAVLIVQRNVAQQVLSEVQKQEDAWLIGALIPGHSDARRVQVRHLAEALKVNALQLWKNISLHKKSTNIRNVAVFFCTTGTKLQHLIDSTRMLGSLARVTLVISNQTGVEELKKAAGIGIPTRVIDQTFFSCHADFELAVSKVLEAFSIDLICLVDFKRTMSGPFLDKWKGKLLNTYRTLSPSYKVEGVVQAGAKVCGCTVCFTVESSAPGPMVLQETITVQTDDTEITLTERMQEAHQRVITKAVLLVASGTVSLDKDGRVCWKSET</sequence>
<dbReference type="InterPro" id="IPR020562">
    <property type="entry name" value="PRibGlycinamide_synth_N"/>
</dbReference>
<keyword evidence="4 6" id="KW-0547">Nucleotide-binding</keyword>
<dbReference type="InterPro" id="IPR036477">
    <property type="entry name" value="Formyl_transf_N_sf"/>
</dbReference>
<dbReference type="Pfam" id="PF00551">
    <property type="entry name" value="Formyl_trans_N"/>
    <property type="match status" value="1"/>
</dbReference>
<protein>
    <recommendedName>
        <fullName evidence="2">phosphoribosylformylglycinamidine cyclo-ligase</fullName>
        <ecNumber evidence="2">6.3.3.1</ecNumber>
    </recommendedName>
</protein>
<dbReference type="Gene3D" id="3.30.470.20">
    <property type="entry name" value="ATP-grasp fold, B domain"/>
    <property type="match status" value="1"/>
</dbReference>
<dbReference type="PANTHER" id="PTHR10520">
    <property type="entry name" value="TRIFUNCTIONAL PURINE BIOSYNTHETIC PROTEIN ADENOSINE-3-RELATED"/>
    <property type="match status" value="1"/>
</dbReference>
<comment type="pathway">
    <text evidence="1">Purine metabolism; IMP biosynthesis via de novo pathway; 5-amino-1-(5-phospho-D-ribosyl)imidazole from N(2)-formyl-N(1)-(5-phospho-D-ribosyl)glycinamide: step 2/2.</text>
</comment>
<dbReference type="InterPro" id="IPR002376">
    <property type="entry name" value="Formyl_transf_N"/>
</dbReference>
<dbReference type="GO" id="GO:0005524">
    <property type="term" value="F:ATP binding"/>
    <property type="evidence" value="ECO:0007669"/>
    <property type="project" value="UniProtKB-UniRule"/>
</dbReference>
<proteinExistence type="predicted"/>
<dbReference type="Pfam" id="PF01071">
    <property type="entry name" value="GARS_A"/>
    <property type="match status" value="1"/>
</dbReference>
<dbReference type="SMART" id="SM01209">
    <property type="entry name" value="GARS_A"/>
    <property type="match status" value="1"/>
</dbReference>
<dbReference type="Proteomes" id="UP001295444">
    <property type="component" value="Chromosome 01"/>
</dbReference>
<dbReference type="Pfam" id="PF02844">
    <property type="entry name" value="GARS_N"/>
    <property type="match status" value="1"/>
</dbReference>
<dbReference type="GO" id="GO:0005829">
    <property type="term" value="C:cytosol"/>
    <property type="evidence" value="ECO:0007669"/>
    <property type="project" value="TreeGrafter"/>
</dbReference>
<evidence type="ECO:0000256" key="1">
    <source>
        <dbReference type="ARBA" id="ARBA00004686"/>
    </source>
</evidence>
<dbReference type="Gene3D" id="3.40.50.170">
    <property type="entry name" value="Formyl transferase, N-terminal domain"/>
    <property type="match status" value="1"/>
</dbReference>
<name>A0AAD1VLR1_PELCU</name>
<dbReference type="InterPro" id="IPR011761">
    <property type="entry name" value="ATP-grasp"/>
</dbReference>
<evidence type="ECO:0000256" key="5">
    <source>
        <dbReference type="ARBA" id="ARBA00022840"/>
    </source>
</evidence>
<dbReference type="GO" id="GO:0004637">
    <property type="term" value="F:phosphoribosylamine-glycine ligase activity"/>
    <property type="evidence" value="ECO:0007669"/>
    <property type="project" value="InterPro"/>
</dbReference>
<dbReference type="EMBL" id="OW240912">
    <property type="protein sequence ID" value="CAH2219247.1"/>
    <property type="molecule type" value="Genomic_DNA"/>
</dbReference>
<dbReference type="Gene3D" id="3.30.1490.20">
    <property type="entry name" value="ATP-grasp fold, A domain"/>
    <property type="match status" value="1"/>
</dbReference>
<dbReference type="GO" id="GO:0046084">
    <property type="term" value="P:adenine biosynthetic process"/>
    <property type="evidence" value="ECO:0007669"/>
    <property type="project" value="TreeGrafter"/>
</dbReference>
<dbReference type="InterPro" id="IPR016185">
    <property type="entry name" value="PreATP-grasp_dom_sf"/>
</dbReference>
<dbReference type="Pfam" id="PF02769">
    <property type="entry name" value="AIRS_C"/>
    <property type="match status" value="1"/>
</dbReference>
<dbReference type="SUPFAM" id="SSF55326">
    <property type="entry name" value="PurM N-terminal domain-like"/>
    <property type="match status" value="1"/>
</dbReference>
<dbReference type="AlphaFoldDB" id="A0AAD1VLR1"/>
<dbReference type="GO" id="GO:0046872">
    <property type="term" value="F:metal ion binding"/>
    <property type="evidence" value="ECO:0007669"/>
    <property type="project" value="InterPro"/>
</dbReference>
<evidence type="ECO:0000256" key="6">
    <source>
        <dbReference type="PROSITE-ProRule" id="PRU00409"/>
    </source>
</evidence>
<reference evidence="8" key="1">
    <citation type="submission" date="2022-03" db="EMBL/GenBank/DDBJ databases">
        <authorList>
            <person name="Alioto T."/>
            <person name="Alioto T."/>
            <person name="Gomez Garrido J."/>
        </authorList>
    </citation>
    <scope>NUCLEOTIDE SEQUENCE</scope>
</reference>
<evidence type="ECO:0000259" key="7">
    <source>
        <dbReference type="PROSITE" id="PS50975"/>
    </source>
</evidence>
<dbReference type="InterPro" id="IPR004733">
    <property type="entry name" value="PurM_cligase"/>
</dbReference>
<keyword evidence="9" id="KW-1185">Reference proteome</keyword>
<dbReference type="InterPro" id="IPR036676">
    <property type="entry name" value="PurM-like_C_sf"/>
</dbReference>
<dbReference type="SUPFAM" id="SSF52440">
    <property type="entry name" value="PreATP-grasp domain"/>
    <property type="match status" value="1"/>
</dbReference>
<evidence type="ECO:0000256" key="2">
    <source>
        <dbReference type="ARBA" id="ARBA00013047"/>
    </source>
</evidence>
<dbReference type="SUPFAM" id="SSF56042">
    <property type="entry name" value="PurM C-terminal domain-like"/>
    <property type="match status" value="1"/>
</dbReference>
<dbReference type="PANTHER" id="PTHR10520:SF17">
    <property type="entry name" value="PHOSPHORIBOSYLFORMYLGLYCINAMIDINE CYCLO-LIGASE"/>
    <property type="match status" value="1"/>
</dbReference>
<evidence type="ECO:0000313" key="8">
    <source>
        <dbReference type="EMBL" id="CAH2219247.1"/>
    </source>
</evidence>
<dbReference type="Gene3D" id="3.90.650.10">
    <property type="entry name" value="PurM-like C-terminal domain"/>
    <property type="match status" value="1"/>
</dbReference>
<accession>A0AAD1VLR1</accession>
<keyword evidence="3" id="KW-0436">Ligase</keyword>
<dbReference type="PROSITE" id="PS50975">
    <property type="entry name" value="ATP_GRASP"/>
    <property type="match status" value="1"/>
</dbReference>
<dbReference type="SUPFAM" id="SSF56059">
    <property type="entry name" value="Glutathione synthetase ATP-binding domain-like"/>
    <property type="match status" value="1"/>
</dbReference>
<dbReference type="InterPro" id="IPR020561">
    <property type="entry name" value="PRibGlycinamid_synth_ATP-grasp"/>
</dbReference>
<dbReference type="InterPro" id="IPR016188">
    <property type="entry name" value="PurM-like_N"/>
</dbReference>
<evidence type="ECO:0000256" key="4">
    <source>
        <dbReference type="ARBA" id="ARBA00022741"/>
    </source>
</evidence>
<dbReference type="GO" id="GO:0006189">
    <property type="term" value="P:'de novo' IMP biosynthetic process"/>
    <property type="evidence" value="ECO:0007669"/>
    <property type="project" value="InterPro"/>
</dbReference>
<dbReference type="Gene3D" id="3.40.50.20">
    <property type="match status" value="1"/>
</dbReference>
<evidence type="ECO:0000256" key="3">
    <source>
        <dbReference type="ARBA" id="ARBA00022598"/>
    </source>
</evidence>
<dbReference type="InterPro" id="IPR013815">
    <property type="entry name" value="ATP_grasp_subdomain_1"/>
</dbReference>
<dbReference type="GO" id="GO:0004641">
    <property type="term" value="F:phosphoribosylformylglycinamidine cyclo-ligase activity"/>
    <property type="evidence" value="ECO:0007669"/>
    <property type="project" value="UniProtKB-EC"/>
</dbReference>
<dbReference type="SUPFAM" id="SSF53328">
    <property type="entry name" value="Formyltransferase"/>
    <property type="match status" value="1"/>
</dbReference>
<dbReference type="InterPro" id="IPR036921">
    <property type="entry name" value="PurM-like_N_sf"/>
</dbReference>
<keyword evidence="5 6" id="KW-0067">ATP-binding</keyword>
<dbReference type="EC" id="6.3.3.1" evidence="2"/>
<organism evidence="8 9">
    <name type="scientific">Pelobates cultripes</name>
    <name type="common">Western spadefoot toad</name>
    <dbReference type="NCBI Taxonomy" id="61616"/>
    <lineage>
        <taxon>Eukaryota</taxon>
        <taxon>Metazoa</taxon>
        <taxon>Chordata</taxon>
        <taxon>Craniata</taxon>
        <taxon>Vertebrata</taxon>
        <taxon>Euteleostomi</taxon>
        <taxon>Amphibia</taxon>
        <taxon>Batrachia</taxon>
        <taxon>Anura</taxon>
        <taxon>Pelobatoidea</taxon>
        <taxon>Pelobatidae</taxon>
        <taxon>Pelobates</taxon>
    </lineage>
</organism>
<evidence type="ECO:0000313" key="9">
    <source>
        <dbReference type="Proteomes" id="UP001295444"/>
    </source>
</evidence>
<dbReference type="Gene3D" id="3.30.1330.10">
    <property type="entry name" value="PurM-like, N-terminal domain"/>
    <property type="match status" value="1"/>
</dbReference>
<gene>
    <name evidence="8" type="ORF">PECUL_23A043741</name>
</gene>
<dbReference type="InterPro" id="IPR010918">
    <property type="entry name" value="PurM-like_C_dom"/>
</dbReference>